<dbReference type="SUPFAM" id="SSF109604">
    <property type="entry name" value="HD-domain/PDEase-like"/>
    <property type="match status" value="1"/>
</dbReference>
<feature type="compositionally biased region" description="Basic and acidic residues" evidence="1">
    <location>
        <begin position="437"/>
        <end position="449"/>
    </location>
</feature>
<feature type="region of interest" description="Disordered" evidence="1">
    <location>
        <begin position="270"/>
        <end position="299"/>
    </location>
</feature>
<proteinExistence type="predicted"/>
<accession>A0A7J5UNC4</accession>
<evidence type="ECO:0000313" key="2">
    <source>
        <dbReference type="EMBL" id="KAE8763885.1"/>
    </source>
</evidence>
<protein>
    <recommendedName>
        <fullName evidence="4">Metal-dependent phosphohydrolase</fullName>
    </recommendedName>
</protein>
<feature type="compositionally biased region" description="Basic and acidic residues" evidence="1">
    <location>
        <begin position="366"/>
        <end position="408"/>
    </location>
</feature>
<dbReference type="Proteomes" id="UP000451860">
    <property type="component" value="Unassembled WGS sequence"/>
</dbReference>
<evidence type="ECO:0000313" key="3">
    <source>
        <dbReference type="Proteomes" id="UP000451860"/>
    </source>
</evidence>
<name>A0A7J5UNC4_9MICO</name>
<dbReference type="PANTHER" id="PTHR21174:SF0">
    <property type="entry name" value="HD PHOSPHOHYDROLASE FAMILY PROTEIN-RELATED"/>
    <property type="match status" value="1"/>
</dbReference>
<evidence type="ECO:0000256" key="1">
    <source>
        <dbReference type="SAM" id="MobiDB-lite"/>
    </source>
</evidence>
<feature type="region of interest" description="Disordered" evidence="1">
    <location>
        <begin position="316"/>
        <end position="337"/>
    </location>
</feature>
<reference evidence="2 3" key="1">
    <citation type="submission" date="2019-10" db="EMBL/GenBank/DDBJ databases">
        <title>Georgenia wutianyii sp. nov. and Georgenia yuyongxinii sp. nov. isolated from plateau pika (Ochotona curzoniae) in the Qinghai-Tibet plateau of China.</title>
        <authorList>
            <person name="Tian Z."/>
        </authorList>
    </citation>
    <scope>NUCLEOTIDE SEQUENCE [LARGE SCALE GENOMIC DNA]</scope>
    <source>
        <strain evidence="2 3">DSM 21501</strain>
    </source>
</reference>
<dbReference type="RefSeq" id="WP_152203230.1">
    <property type="nucleotide sequence ID" value="NZ_VUKF01000024.1"/>
</dbReference>
<dbReference type="Gene3D" id="1.10.3210.10">
    <property type="entry name" value="Hypothetical protein af1432"/>
    <property type="match status" value="1"/>
</dbReference>
<dbReference type="InterPro" id="IPR009218">
    <property type="entry name" value="HD_phosphohydro"/>
</dbReference>
<feature type="region of interest" description="Disordered" evidence="1">
    <location>
        <begin position="349"/>
        <end position="456"/>
    </location>
</feature>
<sequence length="456" mass="49452">MGVTDVPQWLPSAFVRSVLAVGATAPREEIEETCSRLLARWQEPDRHFHNLKHLVDVLARVDELAEETHHPDVVRLATWYHGAVFSSTPSKAYSRSGGEDEVASAELATTELAALGVPEKVTARVAYLILNLKRHDADPRDIDALALCDADLAVLAADPQHYRSYRKAVREEYAHLPLRHYLEARMAIVTKLLARRQIFLSPLGEQWEDSARENLHAELERLRGELAVLGTPAPGDSVTEAEAAHGLVAAEAGPGKRVTAEAHPLVVRPHDLGPLSAATPASTAGRGPEAAPAAGTPVPGAGAAVVPARVVPSAVTPARAATPAETGRTPAEPVSSLEAMPDDLDQLAPRQLDDAPAARRAVAQSSRDRIEEAVRQARAERERSQRDRLAGMRAEREEAQAAFRERRQARSAPSPDTAEPDGDRPAAPPVAVPPQHGMEREPELLEPRRKRDKRPR</sequence>
<gene>
    <name evidence="2" type="ORF">GB883_11820</name>
</gene>
<dbReference type="AlphaFoldDB" id="A0A7J5UNC4"/>
<dbReference type="OrthoDB" id="9808993at2"/>
<organism evidence="2 3">
    <name type="scientific">Georgenia thermotolerans</name>
    <dbReference type="NCBI Taxonomy" id="527326"/>
    <lineage>
        <taxon>Bacteria</taxon>
        <taxon>Bacillati</taxon>
        <taxon>Actinomycetota</taxon>
        <taxon>Actinomycetes</taxon>
        <taxon>Micrococcales</taxon>
        <taxon>Bogoriellaceae</taxon>
        <taxon>Georgenia</taxon>
    </lineage>
</organism>
<feature type="compositionally biased region" description="Low complexity" evidence="1">
    <location>
        <begin position="316"/>
        <end position="333"/>
    </location>
</feature>
<evidence type="ECO:0008006" key="4">
    <source>
        <dbReference type="Google" id="ProtNLM"/>
    </source>
</evidence>
<feature type="compositionally biased region" description="Low complexity" evidence="1">
    <location>
        <begin position="283"/>
        <end position="299"/>
    </location>
</feature>
<dbReference type="EMBL" id="WHJE01000051">
    <property type="protein sequence ID" value="KAE8763885.1"/>
    <property type="molecule type" value="Genomic_DNA"/>
</dbReference>
<dbReference type="PANTHER" id="PTHR21174">
    <property type="match status" value="1"/>
</dbReference>
<comment type="caution">
    <text evidence="2">The sequence shown here is derived from an EMBL/GenBank/DDBJ whole genome shotgun (WGS) entry which is preliminary data.</text>
</comment>
<keyword evidence="3" id="KW-1185">Reference proteome</keyword>